<sequence length="22" mass="2412">MPGSFYGLTTILLSSIGKLHLY</sequence>
<dbReference type="EMBL" id="JRRC01392748">
    <property type="protein sequence ID" value="KHG03877.1"/>
    <property type="molecule type" value="Genomic_DNA"/>
</dbReference>
<name>A0A0B0MU50_GOSAR</name>
<comment type="caution">
    <text evidence="1">The sequence shown here is derived from an EMBL/GenBank/DDBJ whole genome shotgun (WGS) entry which is preliminary data.</text>
</comment>
<gene>
    <name evidence="1" type="ORF">F383_09041</name>
</gene>
<organism evidence="1 2">
    <name type="scientific">Gossypium arboreum</name>
    <name type="common">Tree cotton</name>
    <name type="synonym">Gossypium nanking</name>
    <dbReference type="NCBI Taxonomy" id="29729"/>
    <lineage>
        <taxon>Eukaryota</taxon>
        <taxon>Viridiplantae</taxon>
        <taxon>Streptophyta</taxon>
        <taxon>Embryophyta</taxon>
        <taxon>Tracheophyta</taxon>
        <taxon>Spermatophyta</taxon>
        <taxon>Magnoliopsida</taxon>
        <taxon>eudicotyledons</taxon>
        <taxon>Gunneridae</taxon>
        <taxon>Pentapetalae</taxon>
        <taxon>rosids</taxon>
        <taxon>malvids</taxon>
        <taxon>Malvales</taxon>
        <taxon>Malvaceae</taxon>
        <taxon>Malvoideae</taxon>
        <taxon>Gossypium</taxon>
    </lineage>
</organism>
<evidence type="ECO:0000313" key="1">
    <source>
        <dbReference type="EMBL" id="KHG03877.1"/>
    </source>
</evidence>
<evidence type="ECO:0000313" key="2">
    <source>
        <dbReference type="Proteomes" id="UP000032142"/>
    </source>
</evidence>
<accession>A0A0B0MU50</accession>
<dbReference type="AlphaFoldDB" id="A0A0B0MU50"/>
<dbReference type="Proteomes" id="UP000032142">
    <property type="component" value="Unassembled WGS sequence"/>
</dbReference>
<protein>
    <submittedName>
        <fullName evidence="1">Uncharacterized protein</fullName>
    </submittedName>
</protein>
<reference evidence="2" key="1">
    <citation type="submission" date="2014-09" db="EMBL/GenBank/DDBJ databases">
        <authorList>
            <person name="Mudge J."/>
            <person name="Ramaraj T."/>
            <person name="Lindquist I.E."/>
            <person name="Bharti A.K."/>
            <person name="Sundararajan A."/>
            <person name="Cameron C.T."/>
            <person name="Woodward J.E."/>
            <person name="May G.D."/>
            <person name="Brubaker C."/>
            <person name="Broadhvest J."/>
            <person name="Wilkins T.A."/>
        </authorList>
    </citation>
    <scope>NUCLEOTIDE SEQUENCE</scope>
    <source>
        <strain evidence="2">cv. AKA8401</strain>
    </source>
</reference>
<keyword evidence="2" id="KW-1185">Reference proteome</keyword>
<proteinExistence type="predicted"/>